<dbReference type="PANTHER" id="PTHR42837:SF2">
    <property type="entry name" value="MEMBRANE METALLOPROTEASE ARASP2, CHLOROPLASTIC-RELATED"/>
    <property type="match status" value="1"/>
</dbReference>
<dbReference type="AlphaFoldDB" id="A0A352INQ0"/>
<dbReference type="GO" id="GO:0006508">
    <property type="term" value="P:proteolysis"/>
    <property type="evidence" value="ECO:0007669"/>
    <property type="project" value="UniProtKB-KW"/>
</dbReference>
<evidence type="ECO:0000256" key="6">
    <source>
        <dbReference type="ARBA" id="ARBA00022801"/>
    </source>
</evidence>
<comment type="subcellular location">
    <subcellularLocation>
        <location evidence="2">Membrane</location>
        <topology evidence="2">Multi-pass membrane protein</topology>
    </subcellularLocation>
</comment>
<keyword evidence="6" id="KW-0378">Hydrolase</keyword>
<evidence type="ECO:0000259" key="11">
    <source>
        <dbReference type="Pfam" id="PF02163"/>
    </source>
</evidence>
<evidence type="ECO:0000256" key="2">
    <source>
        <dbReference type="ARBA" id="ARBA00004141"/>
    </source>
</evidence>
<accession>A0A352INQ0</accession>
<gene>
    <name evidence="12" type="ORF">DC045_01890</name>
</gene>
<keyword evidence="7" id="KW-0862">Zinc</keyword>
<name>A0A352INQ0_9GAMM</name>
<dbReference type="EMBL" id="DNNA01000031">
    <property type="protein sequence ID" value="HBC33083.1"/>
    <property type="molecule type" value="Genomic_DNA"/>
</dbReference>
<evidence type="ECO:0000313" key="12">
    <source>
        <dbReference type="EMBL" id="HBC33083.1"/>
    </source>
</evidence>
<dbReference type="InterPro" id="IPR008915">
    <property type="entry name" value="Peptidase_M50"/>
</dbReference>
<comment type="cofactor">
    <cofactor evidence="1">
        <name>Zn(2+)</name>
        <dbReference type="ChEBI" id="CHEBI:29105"/>
    </cofactor>
</comment>
<protein>
    <submittedName>
        <fullName evidence="12">Zinc metallopeptidase RseP</fullName>
    </submittedName>
</protein>
<dbReference type="GO" id="GO:0016020">
    <property type="term" value="C:membrane"/>
    <property type="evidence" value="ECO:0007669"/>
    <property type="project" value="UniProtKB-SubCell"/>
</dbReference>
<evidence type="ECO:0000256" key="9">
    <source>
        <dbReference type="ARBA" id="ARBA00023049"/>
    </source>
</evidence>
<keyword evidence="8" id="KW-1133">Transmembrane helix</keyword>
<dbReference type="PANTHER" id="PTHR42837">
    <property type="entry name" value="REGULATOR OF SIGMA-E PROTEASE RSEP"/>
    <property type="match status" value="1"/>
</dbReference>
<comment type="similarity">
    <text evidence="3">Belongs to the peptidase M50B family.</text>
</comment>
<sequence>MQIIETVLALALTLGILVTLHEYGHFWVARRCGVKVLRFSVGFGKPMFSWYDRHGTEFAVAAIPLGGYVKMLDEREGP</sequence>
<dbReference type="GO" id="GO:0004222">
    <property type="term" value="F:metalloendopeptidase activity"/>
    <property type="evidence" value="ECO:0007669"/>
    <property type="project" value="InterPro"/>
</dbReference>
<evidence type="ECO:0000256" key="8">
    <source>
        <dbReference type="ARBA" id="ARBA00022989"/>
    </source>
</evidence>
<evidence type="ECO:0000256" key="4">
    <source>
        <dbReference type="ARBA" id="ARBA00022670"/>
    </source>
</evidence>
<dbReference type="InterPro" id="IPR004387">
    <property type="entry name" value="Pept_M50_Zn"/>
</dbReference>
<comment type="caution">
    <text evidence="12">The sequence shown here is derived from an EMBL/GenBank/DDBJ whole genome shotgun (WGS) entry which is preliminary data.</text>
</comment>
<evidence type="ECO:0000256" key="7">
    <source>
        <dbReference type="ARBA" id="ARBA00022833"/>
    </source>
</evidence>
<evidence type="ECO:0000313" key="13">
    <source>
        <dbReference type="Proteomes" id="UP000263489"/>
    </source>
</evidence>
<dbReference type="CDD" id="cd06163">
    <property type="entry name" value="S2P-M50_PDZ_RseP-like"/>
    <property type="match status" value="1"/>
</dbReference>
<evidence type="ECO:0000256" key="10">
    <source>
        <dbReference type="ARBA" id="ARBA00023136"/>
    </source>
</evidence>
<feature type="domain" description="Peptidase M50" evidence="11">
    <location>
        <begin position="10"/>
        <end position="74"/>
    </location>
</feature>
<evidence type="ECO:0000256" key="3">
    <source>
        <dbReference type="ARBA" id="ARBA00007931"/>
    </source>
</evidence>
<proteinExistence type="inferred from homology"/>
<keyword evidence="10" id="KW-0472">Membrane</keyword>
<feature type="non-terminal residue" evidence="12">
    <location>
        <position position="78"/>
    </location>
</feature>
<dbReference type="Proteomes" id="UP000263489">
    <property type="component" value="Unassembled WGS sequence"/>
</dbReference>
<organism evidence="12 13">
    <name type="scientific">Marinobacter adhaerens</name>
    <dbReference type="NCBI Taxonomy" id="1033846"/>
    <lineage>
        <taxon>Bacteria</taxon>
        <taxon>Pseudomonadati</taxon>
        <taxon>Pseudomonadota</taxon>
        <taxon>Gammaproteobacteria</taxon>
        <taxon>Pseudomonadales</taxon>
        <taxon>Marinobacteraceae</taxon>
        <taxon>Marinobacter</taxon>
    </lineage>
</organism>
<evidence type="ECO:0000256" key="5">
    <source>
        <dbReference type="ARBA" id="ARBA00022692"/>
    </source>
</evidence>
<reference evidence="12 13" key="1">
    <citation type="journal article" date="2018" name="Nat. Biotechnol.">
        <title>A standardized bacterial taxonomy based on genome phylogeny substantially revises the tree of life.</title>
        <authorList>
            <person name="Parks D.H."/>
            <person name="Chuvochina M."/>
            <person name="Waite D.W."/>
            <person name="Rinke C."/>
            <person name="Skarshewski A."/>
            <person name="Chaumeil P.A."/>
            <person name="Hugenholtz P."/>
        </authorList>
    </citation>
    <scope>NUCLEOTIDE SEQUENCE [LARGE SCALE GENOMIC DNA]</scope>
    <source>
        <strain evidence="12">UBA9380</strain>
    </source>
</reference>
<keyword evidence="4" id="KW-0645">Protease</keyword>
<keyword evidence="9" id="KW-0482">Metalloprotease</keyword>
<keyword evidence="5" id="KW-0812">Transmembrane</keyword>
<evidence type="ECO:0000256" key="1">
    <source>
        <dbReference type="ARBA" id="ARBA00001947"/>
    </source>
</evidence>
<dbReference type="Pfam" id="PF02163">
    <property type="entry name" value="Peptidase_M50"/>
    <property type="match status" value="1"/>
</dbReference>